<dbReference type="InterPro" id="IPR009012">
    <property type="entry name" value="GrpE_head"/>
</dbReference>
<dbReference type="GO" id="GO:0000774">
    <property type="term" value="F:adenyl-nucleotide exchange factor activity"/>
    <property type="evidence" value="ECO:0007669"/>
    <property type="project" value="InterPro"/>
</dbReference>
<dbReference type="PANTHER" id="PTHR21237">
    <property type="entry name" value="GRPE PROTEIN"/>
    <property type="match status" value="1"/>
</dbReference>
<gene>
    <name evidence="10 15" type="primary">grpE</name>
    <name evidence="15" type="ORF">CC99x_002755</name>
    <name evidence="14" type="ORF">CC99x_01491</name>
</gene>
<evidence type="ECO:0000256" key="7">
    <source>
        <dbReference type="ARBA" id="ARBA00053401"/>
    </source>
</evidence>
<evidence type="ECO:0000256" key="6">
    <source>
        <dbReference type="ARBA" id="ARBA00023186"/>
    </source>
</evidence>
<feature type="compositionally biased region" description="Polar residues" evidence="13">
    <location>
        <begin position="8"/>
        <end position="17"/>
    </location>
</feature>
<evidence type="ECO:0000256" key="1">
    <source>
        <dbReference type="ARBA" id="ARBA00004496"/>
    </source>
</evidence>
<dbReference type="RefSeq" id="WP_057624584.1">
    <property type="nucleotide sequence ID" value="NZ_LKHV02000001.1"/>
</dbReference>
<evidence type="ECO:0000256" key="12">
    <source>
        <dbReference type="RuleBase" id="RU004478"/>
    </source>
</evidence>
<keyword evidence="5 10" id="KW-0346">Stress response</keyword>
<dbReference type="EMBL" id="LKHV01000006">
    <property type="protein sequence ID" value="KRG18604.1"/>
    <property type="molecule type" value="Genomic_DNA"/>
</dbReference>
<dbReference type="HAMAP" id="MF_01151">
    <property type="entry name" value="GrpE"/>
    <property type="match status" value="1"/>
</dbReference>
<reference evidence="15" key="3">
    <citation type="submission" date="2021-06" db="EMBL/GenBank/DDBJ databases">
        <title>Genomic Description and Analysis of Intracellular Bacteria, Candidatus Berkiella cookevillensis and Candidatus Berkiella aquae.</title>
        <authorList>
            <person name="Kidane D.T."/>
            <person name="Mehari Y.T."/>
            <person name="Rice F.C."/>
            <person name="Arivett B.A."/>
            <person name="Farone A.L."/>
            <person name="Berk S.G."/>
            <person name="Farone M.B."/>
        </authorList>
    </citation>
    <scope>NUCLEOTIDE SEQUENCE</scope>
    <source>
        <strain evidence="15">CC99</strain>
    </source>
</reference>
<dbReference type="GO" id="GO:0006457">
    <property type="term" value="P:protein folding"/>
    <property type="evidence" value="ECO:0007669"/>
    <property type="project" value="InterPro"/>
</dbReference>
<dbReference type="PANTHER" id="PTHR21237:SF23">
    <property type="entry name" value="GRPE PROTEIN HOMOLOG, MITOCHONDRIAL"/>
    <property type="match status" value="1"/>
</dbReference>
<evidence type="ECO:0000256" key="13">
    <source>
        <dbReference type="SAM" id="MobiDB-lite"/>
    </source>
</evidence>
<dbReference type="GO" id="GO:0051082">
    <property type="term" value="F:unfolded protein binding"/>
    <property type="evidence" value="ECO:0007669"/>
    <property type="project" value="TreeGrafter"/>
</dbReference>
<dbReference type="NCBIfam" id="NF010748">
    <property type="entry name" value="PRK14150.1"/>
    <property type="match status" value="1"/>
</dbReference>
<comment type="subunit">
    <text evidence="3 10">Homodimer.</text>
</comment>
<evidence type="ECO:0000256" key="4">
    <source>
        <dbReference type="ARBA" id="ARBA00022490"/>
    </source>
</evidence>
<proteinExistence type="inferred from homology"/>
<dbReference type="Pfam" id="PF01025">
    <property type="entry name" value="GrpE"/>
    <property type="match status" value="1"/>
</dbReference>
<evidence type="ECO:0000256" key="11">
    <source>
        <dbReference type="RuleBase" id="RU000639"/>
    </source>
</evidence>
<dbReference type="STRING" id="437022.CC99x_01491"/>
<dbReference type="SUPFAM" id="SSF51064">
    <property type="entry name" value="Head domain of nucleotide exchange factor GrpE"/>
    <property type="match status" value="1"/>
</dbReference>
<dbReference type="PROSITE" id="PS01071">
    <property type="entry name" value="GRPE"/>
    <property type="match status" value="1"/>
</dbReference>
<feature type="region of interest" description="Disordered" evidence="13">
    <location>
        <begin position="1"/>
        <end position="38"/>
    </location>
</feature>
<organism evidence="14">
    <name type="scientific">Candidatus Berkiella cookevillensis</name>
    <dbReference type="NCBI Taxonomy" id="437022"/>
    <lineage>
        <taxon>Bacteria</taxon>
        <taxon>Pseudomonadati</taxon>
        <taxon>Pseudomonadota</taxon>
        <taxon>Gammaproteobacteria</taxon>
        <taxon>Candidatus Berkiellales</taxon>
        <taxon>Candidatus Berkiellaceae</taxon>
        <taxon>Candidatus Berkiella</taxon>
    </lineage>
</organism>
<name>A0A0Q9YDJ7_9GAMM</name>
<dbReference type="EMBL" id="LKHV02000001">
    <property type="protein sequence ID" value="MCS5707818.1"/>
    <property type="molecule type" value="Genomic_DNA"/>
</dbReference>
<evidence type="ECO:0000256" key="8">
    <source>
        <dbReference type="ARBA" id="ARBA00072274"/>
    </source>
</evidence>
<dbReference type="Gene3D" id="3.90.20.20">
    <property type="match status" value="1"/>
</dbReference>
<sequence length="217" mass="24489">MAAHDDSPTSLWTQGQQEEGDMPPQRFDDSAPTQEPKLSLEEELKSLKAELEKTTQAYNEANDKAQKNWDLLLRKEADLQNIQRRSQTQVDNAKKFALERFASELLQVVDSIEQGLTQCNNDNVTAKDVLEGMALTRKVVLDVMEKEGILQINPESQAFNPNFHEAISIIETDDCPPNQVVSVFQPGYILNERLLRPARVVVSRAITPKDEADNTKK</sequence>
<reference evidence="15" key="2">
    <citation type="journal article" date="2016" name="Genome Announc.">
        <title>Draft Genome Sequences of Two Novel Amoeba-Resistant Intranuclear Bacteria, 'Candidatus Berkiella cookevillensis' and 'Candidatus Berkiella aquae'.</title>
        <authorList>
            <person name="Mehari Y.T."/>
            <person name="Arivett B.A."/>
            <person name="Farone A.L."/>
            <person name="Gunderson J.H."/>
            <person name="Farone M.B."/>
        </authorList>
    </citation>
    <scope>NUCLEOTIDE SEQUENCE</scope>
    <source>
        <strain evidence="15">CC99</strain>
    </source>
</reference>
<evidence type="ECO:0000313" key="16">
    <source>
        <dbReference type="Proteomes" id="UP000051494"/>
    </source>
</evidence>
<evidence type="ECO:0000313" key="15">
    <source>
        <dbReference type="EMBL" id="MCS5707818.1"/>
    </source>
</evidence>
<comment type="similarity">
    <text evidence="2 10 12">Belongs to the GrpE family.</text>
</comment>
<dbReference type="OrthoDB" id="9789811at2"/>
<dbReference type="Proteomes" id="UP000051494">
    <property type="component" value="Unassembled WGS sequence"/>
</dbReference>
<dbReference type="AlphaFoldDB" id="A0A0Q9YDJ7"/>
<dbReference type="Gene3D" id="2.30.22.10">
    <property type="entry name" value="Head domain of nucleotide exchange factor GrpE"/>
    <property type="match status" value="1"/>
</dbReference>
<evidence type="ECO:0000256" key="10">
    <source>
        <dbReference type="HAMAP-Rule" id="MF_01151"/>
    </source>
</evidence>
<dbReference type="PATRIC" id="fig|1590042.3.peg.1515"/>
<dbReference type="GO" id="GO:0051087">
    <property type="term" value="F:protein-folding chaperone binding"/>
    <property type="evidence" value="ECO:0007669"/>
    <property type="project" value="InterPro"/>
</dbReference>
<dbReference type="FunFam" id="2.30.22.10:FF:000001">
    <property type="entry name" value="Protein GrpE"/>
    <property type="match status" value="1"/>
</dbReference>
<dbReference type="GO" id="GO:0005829">
    <property type="term" value="C:cytosol"/>
    <property type="evidence" value="ECO:0007669"/>
    <property type="project" value="TreeGrafter"/>
</dbReference>
<protein>
    <recommendedName>
        <fullName evidence="8 10">Protein GrpE</fullName>
    </recommendedName>
    <alternativeName>
        <fullName evidence="9 10">HSP-70 cofactor</fullName>
    </alternativeName>
</protein>
<dbReference type="GO" id="GO:0042803">
    <property type="term" value="F:protein homodimerization activity"/>
    <property type="evidence" value="ECO:0007669"/>
    <property type="project" value="InterPro"/>
</dbReference>
<comment type="function">
    <text evidence="7 10 11">Participates actively in the response to hyperosmotic and heat shock by preventing the aggregation of stress-denatured proteins, in association with DnaK and GrpE. It is the nucleotide exchange factor for DnaK and may function as a thermosensor. Unfolded proteins bind initially to DnaJ; upon interaction with the DnaJ-bound protein, DnaK hydrolyzes its bound ATP, resulting in the formation of a stable complex. GrpE releases ADP from DnaK; ATP binding to DnaK triggers the release of the substrate protein, thus completing the reaction cycle. Several rounds of ATP-dependent interactions between DnaJ, DnaK and GrpE are required for fully efficient folding.</text>
</comment>
<evidence type="ECO:0000256" key="3">
    <source>
        <dbReference type="ARBA" id="ARBA00011738"/>
    </source>
</evidence>
<evidence type="ECO:0000313" key="14">
    <source>
        <dbReference type="EMBL" id="KRG18604.1"/>
    </source>
</evidence>
<comment type="caution">
    <text evidence="14">The sequence shown here is derived from an EMBL/GenBank/DDBJ whole genome shotgun (WGS) entry which is preliminary data.</text>
</comment>
<evidence type="ECO:0000256" key="2">
    <source>
        <dbReference type="ARBA" id="ARBA00009054"/>
    </source>
</evidence>
<reference evidence="14" key="1">
    <citation type="submission" date="2015-09" db="EMBL/GenBank/DDBJ databases">
        <title>Draft Genome Sequences of Two Novel Amoeba-resistant Intranuclear Bacteria, Candidatus Berkiella cookevillensis and Candidatus Berkiella aquae.</title>
        <authorList>
            <person name="Mehari Y.T."/>
            <person name="Arivett B.A."/>
            <person name="Farone A.L."/>
            <person name="Gunderson J.H."/>
            <person name="Farone M.B."/>
        </authorList>
    </citation>
    <scope>NUCLEOTIDE SEQUENCE [LARGE SCALE GENOMIC DNA]</scope>
    <source>
        <strain evidence="14">CC99</strain>
    </source>
</reference>
<evidence type="ECO:0000256" key="5">
    <source>
        <dbReference type="ARBA" id="ARBA00023016"/>
    </source>
</evidence>
<keyword evidence="6 10" id="KW-0143">Chaperone</keyword>
<dbReference type="PRINTS" id="PR00773">
    <property type="entry name" value="GRPEPROTEIN"/>
</dbReference>
<dbReference type="InterPro" id="IPR013805">
    <property type="entry name" value="GrpE_CC"/>
</dbReference>
<keyword evidence="4 10" id="KW-0963">Cytoplasm</keyword>
<evidence type="ECO:0000256" key="9">
    <source>
        <dbReference type="ARBA" id="ARBA00076414"/>
    </source>
</evidence>
<dbReference type="CDD" id="cd00446">
    <property type="entry name" value="GrpE"/>
    <property type="match status" value="1"/>
</dbReference>
<keyword evidence="16" id="KW-1185">Reference proteome</keyword>
<dbReference type="SUPFAM" id="SSF58014">
    <property type="entry name" value="Coiled-coil domain of nucleotide exchange factor GrpE"/>
    <property type="match status" value="1"/>
</dbReference>
<dbReference type="InterPro" id="IPR000740">
    <property type="entry name" value="GrpE"/>
</dbReference>
<comment type="subcellular location">
    <subcellularLocation>
        <location evidence="1 10">Cytoplasm</location>
    </subcellularLocation>
</comment>
<accession>A0A0Q9YDJ7</accession>